<dbReference type="Pfam" id="PF00062">
    <property type="entry name" value="Lys"/>
    <property type="match status" value="1"/>
</dbReference>
<dbReference type="Gene3D" id="1.10.530.10">
    <property type="match status" value="1"/>
</dbReference>
<feature type="chain" id="PRO_5035453050" evidence="1">
    <location>
        <begin position="26"/>
        <end position="226"/>
    </location>
</feature>
<keyword evidence="2" id="KW-1185">Reference proteome</keyword>
<dbReference type="SMART" id="SM00263">
    <property type="entry name" value="LYZ1"/>
    <property type="match status" value="1"/>
</dbReference>
<evidence type="ECO:0000313" key="3">
    <source>
        <dbReference type="RefSeq" id="XP_017209867.1"/>
    </source>
</evidence>
<dbReference type="Proteomes" id="UP000000437">
    <property type="component" value="Chromosome 1"/>
</dbReference>
<proteinExistence type="predicted"/>
<dbReference type="SUPFAM" id="SSF53955">
    <property type="entry name" value="Lysozyme-like"/>
    <property type="match status" value="1"/>
</dbReference>
<name>A0A8M6Z596_DANRE</name>
<accession>A0A8M6Z596</accession>
<gene>
    <name evidence="3" type="primary">LOC100536618</name>
</gene>
<reference evidence="3" key="1">
    <citation type="submission" date="2025-08" db="UniProtKB">
        <authorList>
            <consortium name="RefSeq"/>
        </authorList>
    </citation>
    <scope>IDENTIFICATION</scope>
    <source>
        <strain evidence="3">Tuebingen</strain>
        <tissue evidence="3">Fibroblasts and whole tissue</tissue>
    </source>
</reference>
<dbReference type="PANTHER" id="PTHR11407:SF69">
    <property type="entry name" value="LYSOZYME C, MILK ISOZYME"/>
    <property type="match status" value="1"/>
</dbReference>
<dbReference type="InterPro" id="IPR023346">
    <property type="entry name" value="Lysozyme-like_dom_sf"/>
</dbReference>
<dbReference type="RefSeq" id="XP_017209867.1">
    <property type="nucleotide sequence ID" value="XM_017354378.4"/>
</dbReference>
<dbReference type="PANTHER" id="PTHR11407">
    <property type="entry name" value="LYSOZYME C"/>
    <property type="match status" value="1"/>
</dbReference>
<sequence>MKSALSVKMLCALALLLLVFRATEARIVSKCELKERLEAAQIKVIRAMGDKMTVGELISRLVCKASGTGFNTSLVETIIANSNPLNIFSTRRLVWRLYGLFQLSDQWACDSGLTPSLNVCNISCSDLIDDDVTDDIACLKTVINSIKPRPKQKPNEITLPITTLSTILMRACHFIVASEYFSECLTPTSPVITTSMINATLPVTTTSPQTATSLMNATLQGNGTTA</sequence>
<dbReference type="GeneID" id="100536618"/>
<dbReference type="OrthoDB" id="17373at2759"/>
<dbReference type="PROSITE" id="PS51348">
    <property type="entry name" value="GLYCOSYL_HYDROL_F22_2"/>
    <property type="match status" value="1"/>
</dbReference>
<evidence type="ECO:0000313" key="2">
    <source>
        <dbReference type="Proteomes" id="UP000000437"/>
    </source>
</evidence>
<evidence type="ECO:0000256" key="1">
    <source>
        <dbReference type="SAM" id="SignalP"/>
    </source>
</evidence>
<dbReference type="KEGG" id="dre:100536618"/>
<organism evidence="2 3">
    <name type="scientific">Danio rerio</name>
    <name type="common">Zebrafish</name>
    <name type="synonym">Brachydanio rerio</name>
    <dbReference type="NCBI Taxonomy" id="7955"/>
    <lineage>
        <taxon>Eukaryota</taxon>
        <taxon>Metazoa</taxon>
        <taxon>Chordata</taxon>
        <taxon>Craniata</taxon>
        <taxon>Vertebrata</taxon>
        <taxon>Euteleostomi</taxon>
        <taxon>Actinopterygii</taxon>
        <taxon>Neopterygii</taxon>
        <taxon>Teleostei</taxon>
        <taxon>Ostariophysi</taxon>
        <taxon>Cypriniformes</taxon>
        <taxon>Danionidae</taxon>
        <taxon>Danioninae</taxon>
        <taxon>Danio</taxon>
    </lineage>
</organism>
<dbReference type="AlphaFoldDB" id="A0A8M6Z596"/>
<dbReference type="InterPro" id="IPR001916">
    <property type="entry name" value="Glyco_hydro_22"/>
</dbReference>
<keyword evidence="1" id="KW-0732">Signal</keyword>
<feature type="signal peptide" evidence="1">
    <location>
        <begin position="1"/>
        <end position="25"/>
    </location>
</feature>
<protein>
    <submittedName>
        <fullName evidence="3">Lysozyme C-2-like</fullName>
    </submittedName>
</protein>